<protein>
    <recommendedName>
        <fullName evidence="1">thymidylate synthase</fullName>
        <ecNumber evidence="1">2.1.1.45</ecNumber>
    </recommendedName>
</protein>
<keyword evidence="2 5" id="KW-0489">Methyltransferase</keyword>
<dbReference type="InterPro" id="IPR036926">
    <property type="entry name" value="Thymidate_synth/dCMP_Mease_sf"/>
</dbReference>
<evidence type="ECO:0000256" key="2">
    <source>
        <dbReference type="ARBA" id="ARBA00022603"/>
    </source>
</evidence>
<dbReference type="GO" id="GO:0032259">
    <property type="term" value="P:methylation"/>
    <property type="evidence" value="ECO:0007669"/>
    <property type="project" value="UniProtKB-KW"/>
</dbReference>
<dbReference type="InterPro" id="IPR000398">
    <property type="entry name" value="Thymidylate_synthase"/>
</dbReference>
<reference evidence="5" key="1">
    <citation type="submission" date="2023-04" db="EMBL/GenBank/DDBJ databases">
        <title>Sphingomonas sp. MAHUQ-71 isolated from rice field.</title>
        <authorList>
            <person name="Huq M.A."/>
        </authorList>
    </citation>
    <scope>NUCLEOTIDE SEQUENCE</scope>
    <source>
        <strain evidence="5">MAHUQ-71</strain>
    </source>
</reference>
<dbReference type="EMBL" id="JARYGZ010000006">
    <property type="protein sequence ID" value="MDH7641132.1"/>
    <property type="molecule type" value="Genomic_DNA"/>
</dbReference>
<evidence type="ECO:0000259" key="4">
    <source>
        <dbReference type="Pfam" id="PF00303"/>
    </source>
</evidence>
<dbReference type="InterPro" id="IPR045097">
    <property type="entry name" value="Thymidate_synth/dCMP_Mease"/>
</dbReference>
<comment type="caution">
    <text evidence="5">The sequence shown here is derived from an EMBL/GenBank/DDBJ whole genome shotgun (WGS) entry which is preliminary data.</text>
</comment>
<sequence>MELTKDSLDDLLHHLYEALIADGSENRSNQGDSIELLGVTLRLTKPRSRLSRSATRSRPLSALGELLWYLAGSDEVAFMKPYIPSYGDIDGLPQVNGAYGPRIRSRHGFDQLHAVTEAMREKGGSRRTVIQLYEAKDFLTKLDVPCTLSLQFYRRGDTLHMSTMMRSNDAYLGVPHDIFCFTMIQELVAAELGLELGEYVHMVGSMHLYARDLDRAKRYLSEGFQRIDEMAPMPTDAPFAQMEKLLALETRIRAREDLDPGAELTAPYWSDLARLVQVIFAGSDDGKIQEISSSMSTTFYQNFIEDRRALKAAGEKRKAQKQAEAGAA</sequence>
<organism evidence="5 6">
    <name type="scientific">Sphingomonas oryzagri</name>
    <dbReference type="NCBI Taxonomy" id="3042314"/>
    <lineage>
        <taxon>Bacteria</taxon>
        <taxon>Pseudomonadati</taxon>
        <taxon>Pseudomonadota</taxon>
        <taxon>Alphaproteobacteria</taxon>
        <taxon>Sphingomonadales</taxon>
        <taxon>Sphingomonadaceae</taxon>
        <taxon>Sphingomonas</taxon>
    </lineage>
</organism>
<dbReference type="PANTHER" id="PTHR11548:SF9">
    <property type="entry name" value="THYMIDYLATE SYNTHASE"/>
    <property type="match status" value="1"/>
</dbReference>
<evidence type="ECO:0000256" key="3">
    <source>
        <dbReference type="ARBA" id="ARBA00022679"/>
    </source>
</evidence>
<dbReference type="GO" id="GO:0004799">
    <property type="term" value="F:thymidylate synthase activity"/>
    <property type="evidence" value="ECO:0007669"/>
    <property type="project" value="UniProtKB-EC"/>
</dbReference>
<dbReference type="RefSeq" id="WP_281046471.1">
    <property type="nucleotide sequence ID" value="NZ_JARYGZ010000006.1"/>
</dbReference>
<feature type="domain" description="Thymidylate synthase/dCMP hydroxymethylase" evidence="4">
    <location>
        <begin position="26"/>
        <end position="222"/>
    </location>
</feature>
<dbReference type="InterPro" id="IPR023451">
    <property type="entry name" value="Thymidate_synth/dCMP_Mease_dom"/>
</dbReference>
<dbReference type="CDD" id="cd00351">
    <property type="entry name" value="TS_Pyrimidine_HMase"/>
    <property type="match status" value="1"/>
</dbReference>
<evidence type="ECO:0000313" key="5">
    <source>
        <dbReference type="EMBL" id="MDH7641132.1"/>
    </source>
</evidence>
<dbReference type="EC" id="2.1.1.45" evidence="1"/>
<name>A0ABT6N7N6_9SPHN</name>
<dbReference type="Pfam" id="PF00303">
    <property type="entry name" value="Thymidylat_synt"/>
    <property type="match status" value="1"/>
</dbReference>
<accession>A0ABT6N7N6</accession>
<dbReference type="PRINTS" id="PR00108">
    <property type="entry name" value="THYMDSNTHASE"/>
</dbReference>
<evidence type="ECO:0000313" key="6">
    <source>
        <dbReference type="Proteomes" id="UP001160625"/>
    </source>
</evidence>
<gene>
    <name evidence="5" type="ORF">QGN17_20525</name>
</gene>
<dbReference type="PANTHER" id="PTHR11548">
    <property type="entry name" value="THYMIDYLATE SYNTHASE 1"/>
    <property type="match status" value="1"/>
</dbReference>
<proteinExistence type="predicted"/>
<keyword evidence="6" id="KW-1185">Reference proteome</keyword>
<keyword evidence="3 5" id="KW-0808">Transferase</keyword>
<dbReference type="SUPFAM" id="SSF55831">
    <property type="entry name" value="Thymidylate synthase/dCMP hydroxymethylase"/>
    <property type="match status" value="1"/>
</dbReference>
<dbReference type="Gene3D" id="3.30.572.10">
    <property type="entry name" value="Thymidylate synthase/dCMP hydroxymethylase domain"/>
    <property type="match status" value="1"/>
</dbReference>
<evidence type="ECO:0000256" key="1">
    <source>
        <dbReference type="ARBA" id="ARBA00011947"/>
    </source>
</evidence>
<dbReference type="Proteomes" id="UP001160625">
    <property type="component" value="Unassembled WGS sequence"/>
</dbReference>